<gene>
    <name evidence="2" type="ORF">UR52_C0014G0015</name>
</gene>
<sequence>MNYQKNSEINHKSIYWIIGGITAIAIIAIGFVAFSESKSQAKVTKYDATSISRPIAFIAFNFTDVGKIKIQDEKIAEFTIENKGDQPLILYNITSSCGCTIGTVTINGQKSPKFTMHVKNDWTGTLLPSEKAIVTLTYNPSSMPVKGDVTRAIYVSTNDPYNKDLTFSIKAFVE</sequence>
<dbReference type="EMBL" id="LBPN01000014">
    <property type="protein sequence ID" value="KKP59111.1"/>
    <property type="molecule type" value="Genomic_DNA"/>
</dbReference>
<name>A0A0G0B5Y0_9BACT</name>
<accession>A0A0G0B5Y0</accession>
<evidence type="ECO:0008006" key="4">
    <source>
        <dbReference type="Google" id="ProtNLM"/>
    </source>
</evidence>
<dbReference type="InterPro" id="IPR013783">
    <property type="entry name" value="Ig-like_fold"/>
</dbReference>
<keyword evidence="1" id="KW-0812">Transmembrane</keyword>
<reference evidence="2 3" key="1">
    <citation type="journal article" date="2015" name="Nature">
        <title>rRNA introns, odd ribosomes, and small enigmatic genomes across a large radiation of phyla.</title>
        <authorList>
            <person name="Brown C.T."/>
            <person name="Hug L.A."/>
            <person name="Thomas B.C."/>
            <person name="Sharon I."/>
            <person name="Castelle C.J."/>
            <person name="Singh A."/>
            <person name="Wilkins M.J."/>
            <person name="Williams K.H."/>
            <person name="Banfield J.F."/>
        </authorList>
    </citation>
    <scope>NUCLEOTIDE SEQUENCE [LARGE SCALE GENOMIC DNA]</scope>
</reference>
<evidence type="ECO:0000313" key="3">
    <source>
        <dbReference type="Proteomes" id="UP000034176"/>
    </source>
</evidence>
<dbReference type="Pfam" id="PF07610">
    <property type="entry name" value="DUF1573"/>
    <property type="match status" value="1"/>
</dbReference>
<comment type="caution">
    <text evidence="2">The sequence shown here is derived from an EMBL/GenBank/DDBJ whole genome shotgun (WGS) entry which is preliminary data.</text>
</comment>
<keyword evidence="1" id="KW-1133">Transmembrane helix</keyword>
<dbReference type="AlphaFoldDB" id="A0A0G0B5Y0"/>
<dbReference type="Proteomes" id="UP000034176">
    <property type="component" value="Unassembled WGS sequence"/>
</dbReference>
<protein>
    <recommendedName>
        <fullName evidence="4">PF07610 family protein</fullName>
    </recommendedName>
</protein>
<dbReference type="InterPro" id="IPR011467">
    <property type="entry name" value="DUF1573"/>
</dbReference>
<keyword evidence="1" id="KW-0472">Membrane</keyword>
<proteinExistence type="predicted"/>
<dbReference type="PANTHER" id="PTHR37833:SF1">
    <property type="entry name" value="SIGNAL PEPTIDE PROTEIN"/>
    <property type="match status" value="1"/>
</dbReference>
<dbReference type="GO" id="GO:0005737">
    <property type="term" value="C:cytoplasm"/>
    <property type="evidence" value="ECO:0007669"/>
    <property type="project" value="UniProtKB-SubCell"/>
</dbReference>
<dbReference type="Gene3D" id="2.60.40.10">
    <property type="entry name" value="Immunoglobulins"/>
    <property type="match status" value="1"/>
</dbReference>
<organism evidence="2 3">
    <name type="scientific">Candidatus Gottesmanbacteria bacterium GW2011_GWA1_34_13</name>
    <dbReference type="NCBI Taxonomy" id="1618434"/>
    <lineage>
        <taxon>Bacteria</taxon>
        <taxon>Candidatus Gottesmaniibacteriota</taxon>
    </lineage>
</organism>
<dbReference type="STRING" id="1618434.UR52_C0014G0015"/>
<evidence type="ECO:0000256" key="1">
    <source>
        <dbReference type="SAM" id="Phobius"/>
    </source>
</evidence>
<feature type="transmembrane region" description="Helical" evidence="1">
    <location>
        <begin position="14"/>
        <end position="34"/>
    </location>
</feature>
<dbReference type="PANTHER" id="PTHR37833">
    <property type="entry name" value="LIPOPROTEIN-RELATED"/>
    <property type="match status" value="1"/>
</dbReference>
<evidence type="ECO:0000313" key="2">
    <source>
        <dbReference type="EMBL" id="KKP59111.1"/>
    </source>
</evidence>